<dbReference type="InterPro" id="IPR053126">
    <property type="entry name" value="CD27_receptor"/>
</dbReference>
<dbReference type="SUPFAM" id="SSF57586">
    <property type="entry name" value="TNF receptor-like"/>
    <property type="match status" value="2"/>
</dbReference>
<dbReference type="Proteomes" id="UP001652624">
    <property type="component" value="Chromosome 4"/>
</dbReference>
<feature type="repeat" description="TNFR-Cys" evidence="1">
    <location>
        <begin position="26"/>
        <end position="62"/>
    </location>
</feature>
<dbReference type="GO" id="GO:0006915">
    <property type="term" value="P:apoptotic process"/>
    <property type="evidence" value="ECO:0007669"/>
    <property type="project" value="UniProtKB-KW"/>
</dbReference>
<dbReference type="PANTHER" id="PTHR47496:SF1">
    <property type="entry name" value="CD27 ANTIGEN"/>
    <property type="match status" value="1"/>
</dbReference>
<keyword evidence="6" id="KW-1185">Reference proteome</keyword>
<name>A0A1S3A1L1_ERIEU</name>
<dbReference type="InterPro" id="IPR022328">
    <property type="entry name" value="TNFR_7"/>
</dbReference>
<feature type="signal peptide" evidence="4">
    <location>
        <begin position="1"/>
        <end position="21"/>
    </location>
</feature>
<feature type="repeat" description="TNFR-Cys" evidence="1">
    <location>
        <begin position="64"/>
        <end position="104"/>
    </location>
</feature>
<feature type="region of interest" description="Disordered" evidence="2">
    <location>
        <begin position="219"/>
        <end position="248"/>
    </location>
</feature>
<feature type="transmembrane region" description="Helical" evidence="3">
    <location>
        <begin position="190"/>
        <end position="210"/>
    </location>
</feature>
<proteinExistence type="predicted"/>
<dbReference type="PANTHER" id="PTHR47496">
    <property type="entry name" value="CD27"/>
    <property type="match status" value="1"/>
</dbReference>
<dbReference type="RefSeq" id="XP_007527908.2">
    <property type="nucleotide sequence ID" value="XM_007527846.2"/>
</dbReference>
<dbReference type="AlphaFoldDB" id="A0A1S3A1L1"/>
<evidence type="ECO:0000313" key="7">
    <source>
        <dbReference type="RefSeq" id="XP_007527908.2"/>
    </source>
</evidence>
<keyword evidence="1" id="KW-1015">Disulfide bond</keyword>
<organism evidence="6 7">
    <name type="scientific">Erinaceus europaeus</name>
    <name type="common">Western European hedgehog</name>
    <dbReference type="NCBI Taxonomy" id="9365"/>
    <lineage>
        <taxon>Eukaryota</taxon>
        <taxon>Metazoa</taxon>
        <taxon>Chordata</taxon>
        <taxon>Craniata</taxon>
        <taxon>Vertebrata</taxon>
        <taxon>Euteleostomi</taxon>
        <taxon>Mammalia</taxon>
        <taxon>Eutheria</taxon>
        <taxon>Laurasiatheria</taxon>
        <taxon>Eulipotyphla</taxon>
        <taxon>Erinaceidae</taxon>
        <taxon>Erinaceinae</taxon>
        <taxon>Erinaceus</taxon>
    </lineage>
</organism>
<dbReference type="CTD" id="939"/>
<evidence type="ECO:0000256" key="2">
    <source>
        <dbReference type="SAM" id="MobiDB-lite"/>
    </source>
</evidence>
<dbReference type="GO" id="GO:0009897">
    <property type="term" value="C:external side of plasma membrane"/>
    <property type="evidence" value="ECO:0007669"/>
    <property type="project" value="TreeGrafter"/>
</dbReference>
<accession>A0A1S3A1L1</accession>
<keyword evidence="4" id="KW-0732">Signal</keyword>
<feature type="domain" description="TNFR-Cys" evidence="5">
    <location>
        <begin position="64"/>
        <end position="104"/>
    </location>
</feature>
<dbReference type="FunCoup" id="A0A1S3A1L1">
    <property type="interactions" value="115"/>
</dbReference>
<feature type="disulfide bond" evidence="1">
    <location>
        <begin position="40"/>
        <end position="53"/>
    </location>
</feature>
<dbReference type="InterPro" id="IPR001368">
    <property type="entry name" value="TNFR/NGFR_Cys_rich_reg"/>
</dbReference>
<evidence type="ECO:0000256" key="3">
    <source>
        <dbReference type="SAM" id="Phobius"/>
    </source>
</evidence>
<evidence type="ECO:0000256" key="1">
    <source>
        <dbReference type="PROSITE-ProRule" id="PRU00206"/>
    </source>
</evidence>
<sequence>MAQLLPCWLWVLGTLARLVAPNIPQTCPPHHYRAGGHLCCQMCEPGTYLVRDCARNGKPTQCAPCVQGVSFSPDHHSRPHCESCRHCNSGHLTRNCTLTANTECTCPQGWQCRDTECTECHPTPTASPAITSVQTPGWHPPPTHIPYTQRVLEARTVQQVQTKADFQRLPGPPLPTTGPDHRSLCNSDCIRVFVVLSGMIFGCLVGAVFFHQHRKSGLSRGASARAPQEESSMLPVQEAYRKPEPVGP</sequence>
<dbReference type="PRINTS" id="PR01960">
    <property type="entry name" value="TNFACTORR7"/>
</dbReference>
<dbReference type="PROSITE" id="PS00652">
    <property type="entry name" value="TNFR_NGFR_1"/>
    <property type="match status" value="1"/>
</dbReference>
<reference evidence="7" key="1">
    <citation type="submission" date="2025-08" db="UniProtKB">
        <authorList>
            <consortium name="RefSeq"/>
        </authorList>
    </citation>
    <scope>IDENTIFICATION</scope>
</reference>
<dbReference type="InParanoid" id="A0A1S3A1L1"/>
<dbReference type="eggNOG" id="ENOG502SBE3">
    <property type="taxonomic scope" value="Eukaryota"/>
</dbReference>
<comment type="caution">
    <text evidence="1">Lacks conserved residue(s) required for the propagation of feature annotation.</text>
</comment>
<dbReference type="GeneID" id="103117737"/>
<feature type="chain" id="PRO_5046216936" evidence="4">
    <location>
        <begin position="22"/>
        <end position="248"/>
    </location>
</feature>
<dbReference type="OrthoDB" id="9374769at2759"/>
<keyword evidence="3" id="KW-1133">Transmembrane helix</keyword>
<dbReference type="GO" id="GO:0045579">
    <property type="term" value="P:positive regulation of B cell differentiation"/>
    <property type="evidence" value="ECO:0007669"/>
    <property type="project" value="InterPro"/>
</dbReference>
<dbReference type="PROSITE" id="PS50050">
    <property type="entry name" value="TNFR_NGFR_2"/>
    <property type="match status" value="2"/>
</dbReference>
<evidence type="ECO:0000256" key="4">
    <source>
        <dbReference type="SAM" id="SignalP"/>
    </source>
</evidence>
<dbReference type="GO" id="GO:0160162">
    <property type="term" value="P:CD27 signaling pathway"/>
    <property type="evidence" value="ECO:0007669"/>
    <property type="project" value="UniProtKB-ARBA"/>
</dbReference>
<feature type="domain" description="TNFR-Cys" evidence="5">
    <location>
        <begin position="26"/>
        <end position="62"/>
    </location>
</feature>
<dbReference type="SMART" id="SM00208">
    <property type="entry name" value="TNFR"/>
    <property type="match status" value="2"/>
</dbReference>
<dbReference type="GO" id="GO:0043066">
    <property type="term" value="P:negative regulation of apoptotic process"/>
    <property type="evidence" value="ECO:0007669"/>
    <property type="project" value="InterPro"/>
</dbReference>
<feature type="compositionally biased region" description="Basic and acidic residues" evidence="2">
    <location>
        <begin position="239"/>
        <end position="248"/>
    </location>
</feature>
<dbReference type="GO" id="GO:0004888">
    <property type="term" value="F:transmembrane signaling receptor activity"/>
    <property type="evidence" value="ECO:0007669"/>
    <property type="project" value="InterPro"/>
</dbReference>
<dbReference type="Gene3D" id="2.10.50.10">
    <property type="entry name" value="Tumor Necrosis Factor Receptor, subunit A, domain 2"/>
    <property type="match status" value="1"/>
</dbReference>
<protein>
    <submittedName>
        <fullName evidence="7">CD27 antigen isoform X1</fullName>
    </submittedName>
</protein>
<dbReference type="GO" id="GO:0045582">
    <property type="term" value="P:positive regulation of T cell differentiation"/>
    <property type="evidence" value="ECO:0007669"/>
    <property type="project" value="InterPro"/>
</dbReference>
<keyword evidence="3" id="KW-0472">Membrane</keyword>
<gene>
    <name evidence="7" type="primary">CD27</name>
</gene>
<evidence type="ECO:0000313" key="6">
    <source>
        <dbReference type="Proteomes" id="UP001652624"/>
    </source>
</evidence>
<keyword evidence="3" id="KW-0812">Transmembrane</keyword>
<evidence type="ECO:0000259" key="5">
    <source>
        <dbReference type="PROSITE" id="PS50050"/>
    </source>
</evidence>